<feature type="transmembrane region" description="Helical" evidence="3">
    <location>
        <begin position="4238"/>
        <end position="4264"/>
    </location>
</feature>
<gene>
    <name evidence="5" type="ORF">TTHERM_00473210</name>
</gene>
<dbReference type="SUPFAM" id="SSF55073">
    <property type="entry name" value="Nucleotide cyclase"/>
    <property type="match status" value="2"/>
</dbReference>
<dbReference type="eggNOG" id="KOG3619">
    <property type="taxonomic scope" value="Eukaryota"/>
</dbReference>
<keyword evidence="1" id="KW-0175">Coiled coil</keyword>
<feature type="domain" description="Guanylate cyclase" evidence="4">
    <location>
        <begin position="2717"/>
        <end position="2854"/>
    </location>
</feature>
<feature type="region of interest" description="Disordered" evidence="2">
    <location>
        <begin position="3294"/>
        <end position="3331"/>
    </location>
</feature>
<keyword evidence="3" id="KW-0472">Membrane</keyword>
<feature type="compositionally biased region" description="Polar residues" evidence="2">
    <location>
        <begin position="3892"/>
        <end position="3912"/>
    </location>
</feature>
<dbReference type="STRING" id="312017.I7LX30"/>
<dbReference type="Gene3D" id="2.70.150.10">
    <property type="entry name" value="Calcium-transporting ATPase, cytoplasmic transduction domain A"/>
    <property type="match status" value="1"/>
</dbReference>
<feature type="transmembrane region" description="Helical" evidence="3">
    <location>
        <begin position="2538"/>
        <end position="2555"/>
    </location>
</feature>
<feature type="region of interest" description="Disordered" evidence="2">
    <location>
        <begin position="1365"/>
        <end position="1384"/>
    </location>
</feature>
<dbReference type="eggNOG" id="KOG4171">
    <property type="taxonomic scope" value="Eukaryota"/>
</dbReference>
<feature type="compositionally biased region" description="Low complexity" evidence="2">
    <location>
        <begin position="3913"/>
        <end position="3929"/>
    </location>
</feature>
<dbReference type="GO" id="GO:0019934">
    <property type="term" value="P:cGMP-mediated signaling"/>
    <property type="evidence" value="ECO:0007669"/>
    <property type="project" value="TreeGrafter"/>
</dbReference>
<dbReference type="InParanoid" id="I7LX30"/>
<feature type="region of interest" description="Disordered" evidence="2">
    <location>
        <begin position="3754"/>
        <end position="3777"/>
    </location>
</feature>
<feature type="region of interest" description="Disordered" evidence="2">
    <location>
        <begin position="1002"/>
        <end position="1030"/>
    </location>
</feature>
<dbReference type="eggNOG" id="KOG0206">
    <property type="taxonomic scope" value="Eukaryota"/>
</dbReference>
<protein>
    <submittedName>
        <fullName evidence="5">Sodium/calcium exchanger protein</fullName>
    </submittedName>
</protein>
<feature type="transmembrane region" description="Helical" evidence="3">
    <location>
        <begin position="2271"/>
        <end position="2290"/>
    </location>
</feature>
<feature type="region of interest" description="Disordered" evidence="2">
    <location>
        <begin position="4541"/>
        <end position="4651"/>
    </location>
</feature>
<dbReference type="InterPro" id="IPR001054">
    <property type="entry name" value="A/G_cyclase"/>
</dbReference>
<feature type="compositionally biased region" description="Polar residues" evidence="2">
    <location>
        <begin position="3236"/>
        <end position="3264"/>
    </location>
</feature>
<dbReference type="EMBL" id="GG662472">
    <property type="protein sequence ID" value="EAS03659.2"/>
    <property type="molecule type" value="Genomic_DNA"/>
</dbReference>
<evidence type="ECO:0000313" key="5">
    <source>
        <dbReference type="EMBL" id="EAS03659.2"/>
    </source>
</evidence>
<accession>I7LX30</accession>
<feature type="transmembrane region" description="Helical" evidence="3">
    <location>
        <begin position="4162"/>
        <end position="4186"/>
    </location>
</feature>
<feature type="region of interest" description="Disordered" evidence="2">
    <location>
        <begin position="1392"/>
        <end position="1518"/>
    </location>
</feature>
<feature type="compositionally biased region" description="Low complexity" evidence="2">
    <location>
        <begin position="4599"/>
        <end position="4609"/>
    </location>
</feature>
<feature type="transmembrane region" description="Helical" evidence="3">
    <location>
        <begin position="384"/>
        <end position="403"/>
    </location>
</feature>
<dbReference type="InterPro" id="IPR023214">
    <property type="entry name" value="HAD_sf"/>
</dbReference>
<dbReference type="PROSITE" id="PS50125">
    <property type="entry name" value="GUANYLATE_CYCLASE_2"/>
    <property type="match status" value="2"/>
</dbReference>
<dbReference type="SMART" id="SM00044">
    <property type="entry name" value="CYCc"/>
    <property type="match status" value="2"/>
</dbReference>
<dbReference type="InterPro" id="IPR029787">
    <property type="entry name" value="Nucleotide_cyclase"/>
</dbReference>
<feature type="compositionally biased region" description="Acidic residues" evidence="2">
    <location>
        <begin position="4587"/>
        <end position="4598"/>
    </location>
</feature>
<feature type="compositionally biased region" description="Basic and acidic residues" evidence="2">
    <location>
        <begin position="1430"/>
        <end position="1443"/>
    </location>
</feature>
<feature type="compositionally biased region" description="Polar residues" evidence="2">
    <location>
        <begin position="1506"/>
        <end position="1518"/>
    </location>
</feature>
<dbReference type="eggNOG" id="KOG2399">
    <property type="taxonomic scope" value="Eukaryota"/>
</dbReference>
<feature type="compositionally biased region" description="Low complexity" evidence="2">
    <location>
        <begin position="1594"/>
        <end position="1604"/>
    </location>
</feature>
<feature type="transmembrane region" description="Helical" evidence="3">
    <location>
        <begin position="4276"/>
        <end position="4300"/>
    </location>
</feature>
<feature type="compositionally biased region" description="Acidic residues" evidence="2">
    <location>
        <begin position="1548"/>
        <end position="1571"/>
    </location>
</feature>
<feature type="compositionally biased region" description="Low complexity" evidence="2">
    <location>
        <begin position="1019"/>
        <end position="1030"/>
    </location>
</feature>
<dbReference type="Pfam" id="PF00211">
    <property type="entry name" value="Guanylate_cyc"/>
    <property type="match status" value="2"/>
</dbReference>
<feature type="compositionally biased region" description="Polar residues" evidence="2">
    <location>
        <begin position="3309"/>
        <end position="3326"/>
    </location>
</feature>
<keyword evidence="3" id="KW-0812">Transmembrane</keyword>
<feature type="transmembrane region" description="Helical" evidence="3">
    <location>
        <begin position="2639"/>
        <end position="2659"/>
    </location>
</feature>
<feature type="region of interest" description="Disordered" evidence="2">
    <location>
        <begin position="1203"/>
        <end position="1224"/>
    </location>
</feature>
<evidence type="ECO:0000259" key="4">
    <source>
        <dbReference type="PROSITE" id="PS50125"/>
    </source>
</evidence>
<dbReference type="GeneID" id="7832463"/>
<dbReference type="RefSeq" id="XP_001023904.2">
    <property type="nucleotide sequence ID" value="XM_001023904.2"/>
</dbReference>
<feature type="transmembrane region" description="Helical" evidence="3">
    <location>
        <begin position="76"/>
        <end position="95"/>
    </location>
</feature>
<feature type="transmembrane region" description="Helical" evidence="3">
    <location>
        <begin position="2613"/>
        <end position="2633"/>
    </location>
</feature>
<proteinExistence type="predicted"/>
<feature type="region of interest" description="Disordered" evidence="2">
    <location>
        <begin position="3236"/>
        <end position="3278"/>
    </location>
</feature>
<dbReference type="KEGG" id="tet:TTHERM_00473210"/>
<feature type="domain" description="Guanylate cyclase" evidence="4">
    <location>
        <begin position="4356"/>
        <end position="4486"/>
    </location>
</feature>
<feature type="transmembrane region" description="Helical" evidence="3">
    <location>
        <begin position="2506"/>
        <end position="2526"/>
    </location>
</feature>
<dbReference type="Gene3D" id="3.40.50.1000">
    <property type="entry name" value="HAD superfamily/HAD-like"/>
    <property type="match status" value="1"/>
</dbReference>
<dbReference type="GO" id="GO:0004383">
    <property type="term" value="F:guanylate cyclase activity"/>
    <property type="evidence" value="ECO:0007669"/>
    <property type="project" value="TreeGrafter"/>
</dbReference>
<evidence type="ECO:0000256" key="1">
    <source>
        <dbReference type="SAM" id="Coils"/>
    </source>
</evidence>
<feature type="region of interest" description="Disordered" evidence="2">
    <location>
        <begin position="1684"/>
        <end position="1708"/>
    </location>
</feature>
<organism evidence="5 6">
    <name type="scientific">Tetrahymena thermophila (strain SB210)</name>
    <dbReference type="NCBI Taxonomy" id="312017"/>
    <lineage>
        <taxon>Eukaryota</taxon>
        <taxon>Sar</taxon>
        <taxon>Alveolata</taxon>
        <taxon>Ciliophora</taxon>
        <taxon>Intramacronucleata</taxon>
        <taxon>Oligohymenophorea</taxon>
        <taxon>Hymenostomatida</taxon>
        <taxon>Tetrahymenina</taxon>
        <taxon>Tetrahymenidae</taxon>
        <taxon>Tetrahymena</taxon>
    </lineage>
</organism>
<dbReference type="GO" id="GO:0070482">
    <property type="term" value="P:response to oxygen levels"/>
    <property type="evidence" value="ECO:0007669"/>
    <property type="project" value="TreeGrafter"/>
</dbReference>
<feature type="region of interest" description="Disordered" evidence="2">
    <location>
        <begin position="1545"/>
        <end position="1604"/>
    </location>
</feature>
<feature type="coiled-coil region" evidence="1">
    <location>
        <begin position="3164"/>
        <end position="3191"/>
    </location>
</feature>
<feature type="transmembrane region" description="Helical" evidence="3">
    <location>
        <begin position="2562"/>
        <end position="2583"/>
    </location>
</feature>
<feature type="compositionally biased region" description="Low complexity" evidence="2">
    <location>
        <begin position="4617"/>
        <end position="4644"/>
    </location>
</feature>
<feature type="transmembrane region" description="Helical" evidence="3">
    <location>
        <begin position="2310"/>
        <end position="2330"/>
    </location>
</feature>
<sequence>MNRDKSYSSKSFFSIREKGKSQNAIQLGYSSTNRKIQLDGGEAILISGVKPEQLSNQINTRRYNVKNFFPLTLFQFFQRKFLLIHMIIMIISIGVDDGNNFTIDRLQLFAVYIVPILISYTTYILLLLRVEQNKSTFDKTTNERQSLVFNKHRNKLFEAHQNVVEQQINLSDLKKWKDIEVGDIIIIYKDEHCPCEVLLLDFQGEHCILDMHQINGNTIYKKIKPLKVTRSQQQTKNKGSQIDFRKMFKGQIEYSKNEHNEIKGYIKLKQDPQVEQFSEENIIPRAAIIKQEWVFGIALYTGLECRLFKHQNNSFTKENDSFFLNKIQFFCLFNYLLFVPILVQRLILQSSSSCYNNLDNDAKFYFTNFNMKQLFITVTDTLPLFPIVVYIIIDFITLIEICLQNQEIVIQDNKKFLRLKSLAEVKNSRKPIQSFENSAAQQNIQPIHSQQQLNKLQFQQSNQQSYTVVQNSRDKSVSIVNHLSNHKKTNKCFNYFKRKYFKMLEFLQQLKIQFQVMYSQKFFYPQFRIREAIPIADLSVTTHVIIGKTNVISYPYSSDVCKILYGDNQYKLIPEKVSQKYEDFMKKYQELQQKIKNNKSNKHSTLNFKKKRASQREKTEMAKTLDYDKLGFSDNKAMSEDKINLFNTLGQSAIDDLFDRGNKLNDSTGRVKRKRESSAEKNIYHSDSKQAFQRSYSMNNLQESPEFRSSIRSNNQLNHMVSANNNNLKKGFESIILEESNHSIKTKQGNGGNSNKNGNFYDMNNTVSDKIHSLASNLIKDSDPHFEGIFQVENKQAGQEGLSNGQKRGSQLQNQPNSHINNLTILVNKIDGVGSQNKILHQNSNTETNIKGELSSTNRSKSIQKEKSNISDYEDIVNISNNQINSLTNYQKNNPKQFTFTKDEIQIKNSRRSSKNNQQKTSLELDDLDIPCENELQDKTEELNKVKGQNDKRLNFSPTFFENKNDFRQNVVSNKIIYEPETLRHLIDENFEDPEIKYPYFSKPPSQNSRVFGLGGGDNSQDSDQNNNQVNLGQNLKINEINKNLNTKPSKNQAADINGLNEAYEISEIPSEKVSQSAKIVYKKQKDTRNNEFSPDSIEGSGQINSEMSEKAKLNILNSQNSLNINFSAQKKFINSNSFQQDKGTPSQDERELFFTNQSTSNKKEIMINSNQSNKQRSQSQQANPLPFTIEEKDEEYNKTLLQQTQNKDQFSNSSNPSEKLTNQSKKLSIEINALKEISRRFSLEESLLSRSSKNPSNRFGNYNKQSTIFNLLASNHNNTISGSIQFSMGNQGNIFTRRDSQFKPGGLNSEETPRDKKKSLKIDMSKIEDQNYVKFLNIINKEENSGTHQQQNISGELEDQRVFLNNNNNNNHNNGNSLESPQLGKFMNLPWEKQDSGKKPGSAKDFNDLNSMESLRGGSRSRQYQLSIHSRDQENQKIERKPMKQFTFQTRQVASSSIRQEKPFDSISNTINESNLQDNSQNQNHQQIYESYNNNNNNNNKKQDQQAQLNSSDKYNSSIGGLHKKSFQIELYSSENHFDLIENKNEGEEDEDIEENGNNELEIESEEEISPQEKLNTKSEQKKINQKQKKFLKNNSELNSKNESLNEIKSDINHLHNENNNNNVDAENISIEKNNQITPQRKKSYKNLNKSTMPKLHIKRESLEMGQLSSRLNLSPIKTSHNKFFGNNRNGKPKLLPQKSLQIDSNKSSRSASVNFAKMQAFQEQSIPKDTDKFLEHYIKENSTYRKQIRTSLKCLVLCHQTVTKFDIDKNQLIHTFYNEDEEMILRFCKNLGYTFKCQNLRLKEDRIFAQEYIIQIQSQKKKYEVIAFHRRKFRFSILIKRKNGADLIMREELRTVPLYLDYQRDLMAKIIHKNMQNGFRSVLISKYSLSKDETDRFVSQLENLQTNIVKEKEALDKLFGVFEEKESGMQFVTLLGVKEKLKENTELFLDSLYNNKIKTWMLTGEQYTRALSSAYLSKIIKPEDFKNQNNLINIHFESNDYDDIKFIIRRNLEKVQTQLLGEDQEKNSAFHSKDNHTKFQRKKSRVITVDSNQLEQQLQFQIIIKGDVLKTILDDEIYLKNHFLFLCHFCKGFVAYEIDSDTKQMLLNTLKSQEAPQRFLAITNDRGLSNTAHFSVEIENPKTSCPYVSDLTVDSFQDLYKLIFMHGRRQADFINMILNLQIYRQMLFYLIYLITEDKYCLEGENTMNQVEISVYNYLLNFFSLFPLFIYYFNPSNPQNSRNTDPENLKYYSMQYQTSKEFWSKSEIPTYMKLLVTSFIQSLFIFFGMDQILESIQSNGKLIGFEETRMIIFIMLMLVVQFQTVYFSGSITWQNISYQSSMFIICTCIYLSWKSQDNIDFIIFGELFAFPAFFISFLVISLITCFSFEIMNSLFKILPHFFEKNLEIIEKAIQYFDDKYAGFKLSKLSDSKREGDRAQTNHLTLLGIIKQYFNGQTEVDEIVQSMMNTGIDNIHTGISKITQKFENPEFEQKYIKRAIISQISVSKYISLIIFLTFDIFLFVQIMTEPGYTNGEKAILFVFISMTLVLTLSKWKYEKFFIILNYALILIRIGYLTAAIQIINDYDNFLIMLVFMYICYFVQLVRMDIMIAVYIYFAVYDSINFVIGIQNRFSFINEYIAYYIINALTIISAFTYILMSQKYQYGMMDRYQYLSANKLQLEMQKFNEVLSILLPKFIRDQIQSDNQNVVKIENQVAIIFCDIYNFDDIIAKKNVEVIKLLDNLYRAFDILCNLNGLQKIETVGKTYMACGGIVQSKLQQREGQYSEVNEVKCAINFAFEILEYSSTLTFGEDGEKIQLKIGIHFGNVIAGVIGYHKPQFSLIGDTVNTTSRVCSTSEPGTVTLSEQAYERVKESDLKVQQMDKLEKGNEKFRINDAKQKRVEAKGKGELITYQVQKYKTKKLASSPEAIMPSSREKIQKQNVPLTALKLEESPSSQQFPNSTDQDIVLDENKDTFEKNAGALLLLSPQQQIRQRQALALQQHLLNQKDLPEIAEQKESGTNNISPKLKSNLFQLIQSGNQTNSSNALRQELLINLNQQILGENQQNDGGALAYSRHNSSYLINGQIHRQSAATPSILNTPENLVRSNASKLSISQQNAAILGHTNISQNNANMNIPVFTQTNSILNYQNNSNMLSPNILATRVDKSDTNVQDLTSNLEMIEQKAKLTMDNRSHNFSISHFQELKSEKINNLDALKLKLTQPNLNSLNEEQNYQAPQSNLNQNGGNTSKSYEQQTPSKNVQSVAQKLRHAENNQQKKNLSKNIASILININNNEVEEPNPSMDSKKQSKIQSSAESRKNTSNNTLPKQDDLLYPFSNSGSVNLNIPAFVPNSSRNSSSGIVPPVNANKVDNGLRKKSIFNPNNQFINNANGEIQVVGNLSKPPSKQRIEKVKQTPKAFMGYDKSRHTMYANPNINSVINTVSTPQSKTSLHKLHQIKNLQGFTDVVTNQFPFDSNAAVAGGASTNKISTGSIIQRISNEKQFNSKSYSEFDNIDQSPKSSNITKLANFNPTTTVNQNGQQNVNSNTINIGNIHTPFQRSPNKRNTRTPENTQSHMANQSSLENIQNFLSKGQGQIDQSNSIIHNEQNLEISPQTQQKRKSVFYNNNIINTMANNNYNWNAQNTNSSTLSPPLVTKSHRMINQINTPVNRNGTINSANLKRNSKNYGIIQQPAISSSMQNLPDPSVIQIVKNIKEMEKKQGFSQNQVRRGSSAQNIGLPVSLPASDNKVKAVFSNQNSNHEKQSAQSKTSSLQKDQKVATNQNFQQQTFVATNQDEKSSEGFFKFIPPTPKTFQNQMESNIQKTNPVLQINQINFQFESSPNGQQEINLNNNNNINNNINTNNNYFRKDSSSKSKQVNDLNNINIYDIQYQNTQKSPETTPKNIGRQTPQGIINRSSSNTNNQSQRSSNTPNESNKRKLNQNDLASQGYLNQYLKNPSQNDNSLNATLLKRMTLEKRLTEFAIRSKSNTKSSKYTLDNKSPQLGYLPVQQVNSQVQLDHDIEQIMEEEEQQIRDDQSIMSSEKKLVFFDYQEINEKVVSEGKYSLENQVDPSNLRQVYDEQDLEELQEKQFKKKDQNDQYRLTFKDVLPYKAKDNENEIELSKDFFAQQIQKAQDSNQINLWVWLCIYIFKTISYLIVRDKLISIFIYVVVLRAIYIVGFAFFVYKVKNIYNLWRLKDIKFLIYGLYITQYIFFYIETSFMSLEGQNTFSSNLQSAEQFITFVIFTEFIFQYFCEKIIICFIYIFSEVMLCIFKQGYFRLMTLFSMTLFSSLYHLIMHYIIIQFQISNFNDIRNLEFKRLLYKRFLYNLLPSHIMGQLLSQQQDQQSELTDSLQNTTLLFADIAGFTKYCSGKEPEKVLQMLQKLFVQFDKACIDNEVYKVYTIGDCYVVMGTLNAKQRKPPIEAKHVIEMAFSMIKSIDEMKKREFSDIDMRIGIHTGDIIGGVIGTDIVRYDIYGPNVLIANKMESNGERGRVMISETTYKLVKGSFPNSFNFEEREEDVIIKSLNNLQVKAYFVSQKSDGNNDFIQADDQGQDQPYNMYNPEDSGYTEQDENEHGEEYYTQQDQQYEDENYDDEQYDQQQYEYEGQEGSSTKNHNTQNNQNTENNQISENNQITENNQNTESNQKDNQS</sequence>
<feature type="transmembrane region" description="Helical" evidence="3">
    <location>
        <begin position="2175"/>
        <end position="2196"/>
    </location>
</feature>
<dbReference type="GO" id="GO:0008074">
    <property type="term" value="C:guanylate cyclase complex, soluble"/>
    <property type="evidence" value="ECO:0007669"/>
    <property type="project" value="TreeGrafter"/>
</dbReference>
<feature type="compositionally biased region" description="Polar residues" evidence="2">
    <location>
        <begin position="1467"/>
        <end position="1493"/>
    </location>
</feature>
<dbReference type="InterPro" id="IPR032630">
    <property type="entry name" value="P_typ_ATPase_c"/>
</dbReference>
<feature type="compositionally biased region" description="Polar residues" evidence="2">
    <location>
        <begin position="3720"/>
        <end position="3734"/>
    </location>
</feature>
<feature type="region of interest" description="Disordered" evidence="2">
    <location>
        <begin position="3890"/>
        <end position="3937"/>
    </location>
</feature>
<evidence type="ECO:0000256" key="2">
    <source>
        <dbReference type="SAM" id="MobiDB-lite"/>
    </source>
</evidence>
<keyword evidence="3" id="KW-1133">Transmembrane helix</keyword>
<keyword evidence="6" id="KW-1185">Reference proteome</keyword>
<dbReference type="OrthoDB" id="6127067at2759"/>
<feature type="region of interest" description="Disordered" evidence="2">
    <location>
        <begin position="3533"/>
        <end position="3573"/>
    </location>
</feature>
<feature type="compositionally biased region" description="Polar residues" evidence="2">
    <location>
        <begin position="1447"/>
        <end position="1459"/>
    </location>
</feature>
<feature type="compositionally biased region" description="Low complexity" evidence="2">
    <location>
        <begin position="1366"/>
        <end position="1377"/>
    </location>
</feature>
<dbReference type="InterPro" id="IPR008250">
    <property type="entry name" value="ATPase_P-typ_transduc_dom_A_sf"/>
</dbReference>
<feature type="transmembrane region" description="Helical" evidence="3">
    <location>
        <begin position="2369"/>
        <end position="2389"/>
    </location>
</feature>
<feature type="compositionally biased region" description="Polar residues" evidence="2">
    <location>
        <begin position="3547"/>
        <end position="3559"/>
    </location>
</feature>
<evidence type="ECO:0000256" key="3">
    <source>
        <dbReference type="SAM" id="Phobius"/>
    </source>
</evidence>
<dbReference type="CDD" id="cd07302">
    <property type="entry name" value="CHD"/>
    <property type="match status" value="2"/>
</dbReference>
<dbReference type="PANTHER" id="PTHR45655">
    <property type="entry name" value="GUANYLATE CYCLASE SOLUBLE SUBUNIT BETA-2"/>
    <property type="match status" value="1"/>
</dbReference>
<name>I7LX30_TETTS</name>
<dbReference type="Pfam" id="PF16212">
    <property type="entry name" value="PhoLip_ATPase_C"/>
    <property type="match status" value="1"/>
</dbReference>
<dbReference type="Proteomes" id="UP000009168">
    <property type="component" value="Unassembled WGS sequence"/>
</dbReference>
<dbReference type="PANTHER" id="PTHR45655:SF13">
    <property type="entry name" value="SOLUBLE GUANYLATE CYCLASE GCY-32-RELATED"/>
    <property type="match status" value="1"/>
</dbReference>
<feature type="transmembrane region" description="Helical" evidence="3">
    <location>
        <begin position="2216"/>
        <end position="2234"/>
    </location>
</feature>
<feature type="transmembrane region" description="Helical" evidence="3">
    <location>
        <begin position="4198"/>
        <end position="4215"/>
    </location>
</feature>
<feature type="region of interest" description="Disordered" evidence="2">
    <location>
        <begin position="1296"/>
        <end position="1319"/>
    </location>
</feature>
<feature type="transmembrane region" description="Helical" evidence="3">
    <location>
        <begin position="107"/>
        <end position="128"/>
    </location>
</feature>
<evidence type="ECO:0000313" key="6">
    <source>
        <dbReference type="Proteomes" id="UP000009168"/>
    </source>
</evidence>
<dbReference type="Gene3D" id="3.30.70.1230">
    <property type="entry name" value="Nucleotide cyclase"/>
    <property type="match status" value="2"/>
</dbReference>
<feature type="region of interest" description="Disordered" evidence="2">
    <location>
        <begin position="3719"/>
        <end position="3741"/>
    </location>
</feature>
<feature type="region of interest" description="Disordered" evidence="2">
    <location>
        <begin position="1084"/>
        <end position="1103"/>
    </location>
</feature>
<reference evidence="6" key="1">
    <citation type="journal article" date="2006" name="PLoS Biol.">
        <title>Macronuclear genome sequence of the ciliate Tetrahymena thermophila, a model eukaryote.</title>
        <authorList>
            <person name="Eisen J.A."/>
            <person name="Coyne R.S."/>
            <person name="Wu M."/>
            <person name="Wu D."/>
            <person name="Thiagarajan M."/>
            <person name="Wortman J.R."/>
            <person name="Badger J.H."/>
            <person name="Ren Q."/>
            <person name="Amedeo P."/>
            <person name="Jones K.M."/>
            <person name="Tallon L.J."/>
            <person name="Delcher A.L."/>
            <person name="Salzberg S.L."/>
            <person name="Silva J.C."/>
            <person name="Haas B.J."/>
            <person name="Majoros W.H."/>
            <person name="Farzad M."/>
            <person name="Carlton J.M."/>
            <person name="Smith R.K. Jr."/>
            <person name="Garg J."/>
            <person name="Pearlman R.E."/>
            <person name="Karrer K.M."/>
            <person name="Sun L."/>
            <person name="Manning G."/>
            <person name="Elde N.C."/>
            <person name="Turkewitz A.P."/>
            <person name="Asai D.J."/>
            <person name="Wilkes D.E."/>
            <person name="Wang Y."/>
            <person name="Cai H."/>
            <person name="Collins K."/>
            <person name="Stewart B.A."/>
            <person name="Lee S.R."/>
            <person name="Wilamowska K."/>
            <person name="Weinberg Z."/>
            <person name="Ruzzo W.L."/>
            <person name="Wloga D."/>
            <person name="Gaertig J."/>
            <person name="Frankel J."/>
            <person name="Tsao C.-C."/>
            <person name="Gorovsky M.A."/>
            <person name="Keeling P.J."/>
            <person name="Waller R.F."/>
            <person name="Patron N.J."/>
            <person name="Cherry J.M."/>
            <person name="Stover N.A."/>
            <person name="Krieger C.J."/>
            <person name="del Toro C."/>
            <person name="Ryder H.F."/>
            <person name="Williamson S.C."/>
            <person name="Barbeau R.A."/>
            <person name="Hamilton E.P."/>
            <person name="Orias E."/>
        </authorList>
    </citation>
    <scope>NUCLEOTIDE SEQUENCE [LARGE SCALE GENOMIC DNA]</scope>
    <source>
        <strain evidence="6">SB210</strain>
    </source>
</reference>
<feature type="compositionally biased region" description="Low complexity" evidence="2">
    <location>
        <begin position="3533"/>
        <end position="3546"/>
    </location>
</feature>
<dbReference type="SUPFAM" id="SSF81653">
    <property type="entry name" value="Calcium ATPase, transduction domain A"/>
    <property type="match status" value="1"/>
</dbReference>